<keyword evidence="5" id="KW-1185">Reference proteome</keyword>
<keyword evidence="2" id="KW-0804">Transcription</keyword>
<dbReference type="SUPFAM" id="SSF100950">
    <property type="entry name" value="NagB/RpiA/CoA transferase-like"/>
    <property type="match status" value="1"/>
</dbReference>
<dbReference type="InterPro" id="IPR050313">
    <property type="entry name" value="Carb_Metab_HTH_regulators"/>
</dbReference>
<dbReference type="Pfam" id="PF00455">
    <property type="entry name" value="DeoRC"/>
    <property type="match status" value="1"/>
</dbReference>
<evidence type="ECO:0000259" key="3">
    <source>
        <dbReference type="PROSITE" id="PS51000"/>
    </source>
</evidence>
<dbReference type="AlphaFoldDB" id="A0A841G7F5"/>
<accession>A0A841G7F5</accession>
<gene>
    <name evidence="4" type="ORF">HNR75_000710</name>
</gene>
<dbReference type="InterPro" id="IPR001034">
    <property type="entry name" value="DeoR_HTH"/>
</dbReference>
<dbReference type="PANTHER" id="PTHR30363">
    <property type="entry name" value="HTH-TYPE TRANSCRIPTIONAL REGULATOR SRLR-RELATED"/>
    <property type="match status" value="1"/>
</dbReference>
<dbReference type="InterPro" id="IPR036390">
    <property type="entry name" value="WH_DNA-bd_sf"/>
</dbReference>
<dbReference type="PANTHER" id="PTHR30363:SF51">
    <property type="entry name" value="HTH-TYPE TRANSCRIPTIONAL REPRESSOR GLCR"/>
    <property type="match status" value="1"/>
</dbReference>
<organism evidence="4 5">
    <name type="scientific">Tolumonas osonensis</name>
    <dbReference type="NCBI Taxonomy" id="675874"/>
    <lineage>
        <taxon>Bacteria</taxon>
        <taxon>Pseudomonadati</taxon>
        <taxon>Pseudomonadota</taxon>
        <taxon>Gammaproteobacteria</taxon>
        <taxon>Aeromonadales</taxon>
        <taxon>Aeromonadaceae</taxon>
        <taxon>Tolumonas</taxon>
    </lineage>
</organism>
<dbReference type="SMART" id="SM00420">
    <property type="entry name" value="HTH_DEOR"/>
    <property type="match status" value="1"/>
</dbReference>
<evidence type="ECO:0000313" key="5">
    <source>
        <dbReference type="Proteomes" id="UP000585721"/>
    </source>
</evidence>
<dbReference type="Gene3D" id="3.40.50.1360">
    <property type="match status" value="1"/>
</dbReference>
<evidence type="ECO:0000313" key="4">
    <source>
        <dbReference type="EMBL" id="MBB6054838.1"/>
    </source>
</evidence>
<comment type="caution">
    <text evidence="4">The sequence shown here is derived from an EMBL/GenBank/DDBJ whole genome shotgun (WGS) entry which is preliminary data.</text>
</comment>
<evidence type="ECO:0000256" key="2">
    <source>
        <dbReference type="ARBA" id="ARBA00023163"/>
    </source>
</evidence>
<dbReference type="Pfam" id="PF08220">
    <property type="entry name" value="HTH_DeoR"/>
    <property type="match status" value="1"/>
</dbReference>
<keyword evidence="1" id="KW-0805">Transcription regulation</keyword>
<dbReference type="EMBL" id="JACHGR010000002">
    <property type="protein sequence ID" value="MBB6054838.1"/>
    <property type="molecule type" value="Genomic_DNA"/>
</dbReference>
<protein>
    <submittedName>
        <fullName evidence="4">DeoR/GlpR family transcriptional regulator of sugar metabolism</fullName>
    </submittedName>
</protein>
<sequence>MTQEERLIELEELVRSQGKVTLEYICQQYQISYDSARRDLVKLTKIPGIIRIRGGAILSEKRVSLSFHQRSEFNPVKEVLARRALPMLNEHDILFLDAGTTTAALAHHLQTPATVITNSLEVLNEISGKENIKKCVLGGMFDEFSHTILGNITIEQIKHYQADKTFIGVSALSEAGITTDTELDALLKIAMAQQSQRVICIATFSKFNTQLMHQSCQWSDIDCVITDKRPPANILKCIEENEVELIVVADESASADSGCLPLSN</sequence>
<dbReference type="Proteomes" id="UP000585721">
    <property type="component" value="Unassembled WGS sequence"/>
</dbReference>
<dbReference type="SMART" id="SM01134">
    <property type="entry name" value="DeoRC"/>
    <property type="match status" value="1"/>
</dbReference>
<dbReference type="RefSeq" id="WP_188025641.1">
    <property type="nucleotide sequence ID" value="NZ_JACHGR010000002.1"/>
</dbReference>
<name>A0A841G7F5_9GAMM</name>
<reference evidence="4 5" key="1">
    <citation type="submission" date="2020-08" db="EMBL/GenBank/DDBJ databases">
        <title>Genomic Encyclopedia of Type Strains, Phase IV (KMG-IV): sequencing the most valuable type-strain genomes for metagenomic binning, comparative biology and taxonomic classification.</title>
        <authorList>
            <person name="Goeker M."/>
        </authorList>
    </citation>
    <scope>NUCLEOTIDE SEQUENCE [LARGE SCALE GENOMIC DNA]</scope>
    <source>
        <strain evidence="4 5">DSM 22975</strain>
    </source>
</reference>
<proteinExistence type="predicted"/>
<feature type="domain" description="HTH deoR-type" evidence="3">
    <location>
        <begin position="3"/>
        <end position="58"/>
    </location>
</feature>
<evidence type="ECO:0000256" key="1">
    <source>
        <dbReference type="ARBA" id="ARBA00023015"/>
    </source>
</evidence>
<dbReference type="GO" id="GO:0003700">
    <property type="term" value="F:DNA-binding transcription factor activity"/>
    <property type="evidence" value="ECO:0007669"/>
    <property type="project" value="InterPro"/>
</dbReference>
<dbReference type="SUPFAM" id="SSF46785">
    <property type="entry name" value="Winged helix' DNA-binding domain"/>
    <property type="match status" value="1"/>
</dbReference>
<dbReference type="InterPro" id="IPR014036">
    <property type="entry name" value="DeoR-like_C"/>
</dbReference>
<dbReference type="InterPro" id="IPR037171">
    <property type="entry name" value="NagB/RpiA_transferase-like"/>
</dbReference>
<dbReference type="PROSITE" id="PS51000">
    <property type="entry name" value="HTH_DEOR_2"/>
    <property type="match status" value="1"/>
</dbReference>